<dbReference type="InterPro" id="IPR037294">
    <property type="entry name" value="ABC_BtuC-like"/>
</dbReference>
<feature type="transmembrane region" description="Helical" evidence="7">
    <location>
        <begin position="232"/>
        <end position="254"/>
    </location>
</feature>
<dbReference type="InterPro" id="IPR001367">
    <property type="entry name" value="Fe_dep_repressor"/>
</dbReference>
<evidence type="ECO:0000256" key="4">
    <source>
        <dbReference type="ARBA" id="ARBA00022989"/>
    </source>
</evidence>
<evidence type="ECO:0000256" key="3">
    <source>
        <dbReference type="ARBA" id="ARBA00022692"/>
    </source>
</evidence>
<keyword evidence="6" id="KW-0813">Transport</keyword>
<dbReference type="InterPro" id="IPR036421">
    <property type="entry name" value="Fe_dep_repressor_sf"/>
</dbReference>
<accession>A0A5B9P9G2</accession>
<evidence type="ECO:0000313" key="10">
    <source>
        <dbReference type="Proteomes" id="UP000322214"/>
    </source>
</evidence>
<comment type="similarity">
    <text evidence="2 6">Belongs to the ABC-3 integral membrane protein family.</text>
</comment>
<organism evidence="9 10">
    <name type="scientific">Mariniblastus fucicola</name>
    <dbReference type="NCBI Taxonomy" id="980251"/>
    <lineage>
        <taxon>Bacteria</taxon>
        <taxon>Pseudomonadati</taxon>
        <taxon>Planctomycetota</taxon>
        <taxon>Planctomycetia</taxon>
        <taxon>Pirellulales</taxon>
        <taxon>Pirellulaceae</taxon>
        <taxon>Mariniblastus</taxon>
    </lineage>
</organism>
<dbReference type="SMART" id="SM00529">
    <property type="entry name" value="HTH_DTXR"/>
    <property type="match status" value="1"/>
</dbReference>
<dbReference type="PANTHER" id="PTHR30477">
    <property type="entry name" value="ABC-TRANSPORTER METAL-BINDING PROTEIN"/>
    <property type="match status" value="1"/>
</dbReference>
<dbReference type="RefSeq" id="WP_075081746.1">
    <property type="nucleotide sequence ID" value="NZ_CP042912.1"/>
</dbReference>
<proteinExistence type="inferred from homology"/>
<feature type="transmembrane region" description="Helical" evidence="7">
    <location>
        <begin position="205"/>
        <end position="225"/>
    </location>
</feature>
<dbReference type="Proteomes" id="UP000322214">
    <property type="component" value="Chromosome"/>
</dbReference>
<keyword evidence="3 6" id="KW-0812">Transmembrane</keyword>
<dbReference type="InterPro" id="IPR001626">
    <property type="entry name" value="ABC_TroCD"/>
</dbReference>
<feature type="transmembrane region" description="Helical" evidence="7">
    <location>
        <begin position="103"/>
        <end position="126"/>
    </location>
</feature>
<dbReference type="Gene3D" id="1.10.3470.10">
    <property type="entry name" value="ABC transporter involved in vitamin B12 uptake, BtuC"/>
    <property type="match status" value="1"/>
</dbReference>
<reference evidence="9 10" key="1">
    <citation type="submission" date="2019-08" db="EMBL/GenBank/DDBJ databases">
        <title>Deep-cultivation of Planctomycetes and their phenomic and genomic characterization uncovers novel biology.</title>
        <authorList>
            <person name="Wiegand S."/>
            <person name="Jogler M."/>
            <person name="Boedeker C."/>
            <person name="Pinto D."/>
            <person name="Vollmers J."/>
            <person name="Rivas-Marin E."/>
            <person name="Kohn T."/>
            <person name="Peeters S.H."/>
            <person name="Heuer A."/>
            <person name="Rast P."/>
            <person name="Oberbeckmann S."/>
            <person name="Bunk B."/>
            <person name="Jeske O."/>
            <person name="Meyerdierks A."/>
            <person name="Storesund J.E."/>
            <person name="Kallscheuer N."/>
            <person name="Luecker S."/>
            <person name="Lage O.M."/>
            <person name="Pohl T."/>
            <person name="Merkel B.J."/>
            <person name="Hornburger P."/>
            <person name="Mueller R.-W."/>
            <person name="Bruemmer F."/>
            <person name="Labrenz M."/>
            <person name="Spormann A.M."/>
            <person name="Op den Camp H."/>
            <person name="Overmann J."/>
            <person name="Amann R."/>
            <person name="Jetten M.S.M."/>
            <person name="Mascher T."/>
            <person name="Medema M.H."/>
            <person name="Devos D.P."/>
            <person name="Kaster A.-K."/>
            <person name="Ovreas L."/>
            <person name="Rohde M."/>
            <person name="Galperin M.Y."/>
            <person name="Jogler C."/>
        </authorList>
    </citation>
    <scope>NUCLEOTIDE SEQUENCE [LARGE SCALE GENOMIC DNA]</scope>
    <source>
        <strain evidence="9 10">FC18</strain>
    </source>
</reference>
<evidence type="ECO:0000259" key="8">
    <source>
        <dbReference type="Pfam" id="PF02742"/>
    </source>
</evidence>
<dbReference type="GO" id="GO:0043190">
    <property type="term" value="C:ATP-binding cassette (ABC) transporter complex"/>
    <property type="evidence" value="ECO:0007669"/>
    <property type="project" value="InterPro"/>
</dbReference>
<dbReference type="GO" id="GO:0055085">
    <property type="term" value="P:transmembrane transport"/>
    <property type="evidence" value="ECO:0007669"/>
    <property type="project" value="InterPro"/>
</dbReference>
<feature type="domain" description="Iron dependent repressor metal binding and dimerisation" evidence="8">
    <location>
        <begin position="352"/>
        <end position="420"/>
    </location>
</feature>
<dbReference type="GO" id="GO:0010043">
    <property type="term" value="P:response to zinc ion"/>
    <property type="evidence" value="ECO:0007669"/>
    <property type="project" value="TreeGrafter"/>
</dbReference>
<dbReference type="SUPFAM" id="SSF81345">
    <property type="entry name" value="ABC transporter involved in vitamin B12 uptake, BtuC"/>
    <property type="match status" value="1"/>
</dbReference>
<comment type="subcellular location">
    <subcellularLocation>
        <location evidence="6">Cell membrane</location>
        <topology evidence="6">Multi-pass membrane protein</topology>
    </subcellularLocation>
    <subcellularLocation>
        <location evidence="1">Membrane</location>
        <topology evidence="1">Multi-pass membrane protein</topology>
    </subcellularLocation>
</comment>
<evidence type="ECO:0000256" key="7">
    <source>
        <dbReference type="SAM" id="Phobius"/>
    </source>
</evidence>
<dbReference type="AlphaFoldDB" id="A0A5B9P9G2"/>
<dbReference type="SUPFAM" id="SSF47979">
    <property type="entry name" value="Iron-dependent repressor protein, dimerization domain"/>
    <property type="match status" value="1"/>
</dbReference>
<name>A0A5B9P9G2_9BACT</name>
<dbReference type="Pfam" id="PF00950">
    <property type="entry name" value="ABC-3"/>
    <property type="match status" value="1"/>
</dbReference>
<dbReference type="GO" id="GO:0046983">
    <property type="term" value="F:protein dimerization activity"/>
    <property type="evidence" value="ECO:0007669"/>
    <property type="project" value="InterPro"/>
</dbReference>
<feature type="transmembrane region" description="Helical" evidence="7">
    <location>
        <begin position="15"/>
        <end position="34"/>
    </location>
</feature>
<keyword evidence="10" id="KW-1185">Reference proteome</keyword>
<dbReference type="CDD" id="cd06550">
    <property type="entry name" value="TM_ABC_iron-siderophores_like"/>
    <property type="match status" value="1"/>
</dbReference>
<evidence type="ECO:0000256" key="1">
    <source>
        <dbReference type="ARBA" id="ARBA00004141"/>
    </source>
</evidence>
<keyword evidence="4 7" id="KW-1133">Transmembrane helix</keyword>
<feature type="transmembrane region" description="Helical" evidence="7">
    <location>
        <begin position="71"/>
        <end position="91"/>
    </location>
</feature>
<keyword evidence="5 7" id="KW-0472">Membrane</keyword>
<feature type="transmembrane region" description="Helical" evidence="7">
    <location>
        <begin position="176"/>
        <end position="199"/>
    </location>
</feature>
<dbReference type="Pfam" id="PF02742">
    <property type="entry name" value="Fe_dep_repr_C"/>
    <property type="match status" value="1"/>
</dbReference>
<dbReference type="GO" id="GO:0003700">
    <property type="term" value="F:DNA-binding transcription factor activity"/>
    <property type="evidence" value="ECO:0007669"/>
    <property type="project" value="InterPro"/>
</dbReference>
<evidence type="ECO:0000313" key="9">
    <source>
        <dbReference type="EMBL" id="QEG21246.1"/>
    </source>
</evidence>
<protein>
    <submittedName>
        <fullName evidence="9">Manganese transport system membrane protein MntB</fullName>
    </submittedName>
</protein>
<evidence type="ECO:0000256" key="6">
    <source>
        <dbReference type="RuleBase" id="RU003943"/>
    </source>
</evidence>
<dbReference type="KEGG" id="mff:MFFC18_11010"/>
<dbReference type="OrthoDB" id="9788905at2"/>
<dbReference type="InterPro" id="IPR036388">
    <property type="entry name" value="WH-like_DNA-bd_sf"/>
</dbReference>
<dbReference type="STRING" id="980251.GCA_001642875_01839"/>
<dbReference type="InterPro" id="IPR022689">
    <property type="entry name" value="Iron_dep_repressor"/>
</dbReference>
<feature type="transmembrane region" description="Helical" evidence="7">
    <location>
        <begin position="39"/>
        <end position="59"/>
    </location>
</feature>
<dbReference type="PANTHER" id="PTHR30477:SF0">
    <property type="entry name" value="METAL TRANSPORT SYSTEM MEMBRANE PROTEIN TM_0125-RELATED"/>
    <property type="match status" value="1"/>
</dbReference>
<feature type="transmembrane region" description="Helical" evidence="7">
    <location>
        <begin position="146"/>
        <end position="164"/>
    </location>
</feature>
<dbReference type="GO" id="GO:0046914">
    <property type="term" value="F:transition metal ion binding"/>
    <property type="evidence" value="ECO:0007669"/>
    <property type="project" value="InterPro"/>
</dbReference>
<evidence type="ECO:0000256" key="5">
    <source>
        <dbReference type="ARBA" id="ARBA00023136"/>
    </source>
</evidence>
<dbReference type="Gene3D" id="1.10.10.10">
    <property type="entry name" value="Winged helix-like DNA-binding domain superfamily/Winged helix DNA-binding domain"/>
    <property type="match status" value="1"/>
</dbReference>
<sequence length="498" mass="54271">MNEFLSEYGYLIKPLATGTLVSIVCSVLGCFIILRRMSFLADAIAHSMLAGVIAGYLIVKMVLGGEAETGAMLLGAIIAGVITVGMVGFVTRFSRLKEDTAIGIMYTGIFAIGSFVLSLEMFGQYIHIDIYHYIVGSIVSANVQKLWLAAIVSSIVLSVVILFYRPLQLTSFDPVMAASIGIPVLAVDYMLTTCTSLVVVCGVQIAGVILVVAMIITPAASAYLLSDRLDRMVMLSAILGAVGFWVGFFAAGALGASAGASVVVTMTLIFLLCLVFAPRYGLVADWVRKNNTVPQEVMEDVLGVVLRNDGKPMPISDVLKYVENPNSKIRKAIHSLARQGMLEFEDDKVKLTDDGEFHANRLIRAHRLWETYLDKTRTPKTEIHGKAHQLEHISDQATVEYLDDKLGHPLTDPHGSNIPTDVRKRDGLIMASLLRKGHQAKVVRIKKLAKKFGLSQGEVITMAARRNDGETWVMVTPSGTEIELTHDEADAILVEFVD</sequence>
<gene>
    <name evidence="9" type="primary">mntB</name>
    <name evidence="9" type="ORF">MFFC18_11010</name>
</gene>
<feature type="transmembrane region" description="Helical" evidence="7">
    <location>
        <begin position="260"/>
        <end position="282"/>
    </location>
</feature>
<dbReference type="EMBL" id="CP042912">
    <property type="protein sequence ID" value="QEG21246.1"/>
    <property type="molecule type" value="Genomic_DNA"/>
</dbReference>
<evidence type="ECO:0000256" key="2">
    <source>
        <dbReference type="ARBA" id="ARBA00008034"/>
    </source>
</evidence>